<name>I3C9C7_9FLAO</name>
<dbReference type="Gene3D" id="1.20.1090.10">
    <property type="entry name" value="Dehydroquinate synthase-like - alpha domain"/>
    <property type="match status" value="1"/>
</dbReference>
<keyword evidence="8" id="KW-0520">NAD</keyword>
<dbReference type="EC" id="4.2.3.4" evidence="11"/>
<accession>I3C9C7</accession>
<dbReference type="SUPFAM" id="SSF56796">
    <property type="entry name" value="Dehydroquinate synthase-like"/>
    <property type="match status" value="1"/>
</dbReference>
<evidence type="ECO:0000256" key="4">
    <source>
        <dbReference type="ARBA" id="ARBA00003485"/>
    </source>
</evidence>
<feature type="domain" description="3-dehydroquinate synthase N-terminal" evidence="12">
    <location>
        <begin position="63"/>
        <end position="175"/>
    </location>
</feature>
<evidence type="ECO:0000256" key="8">
    <source>
        <dbReference type="ARBA" id="ARBA00023027"/>
    </source>
</evidence>
<evidence type="ECO:0000256" key="11">
    <source>
        <dbReference type="NCBIfam" id="TIGR01357"/>
    </source>
</evidence>
<dbReference type="GO" id="GO:0009423">
    <property type="term" value="P:chorismate biosynthetic process"/>
    <property type="evidence" value="ECO:0007669"/>
    <property type="project" value="UniProtKB-UniRule"/>
</dbReference>
<dbReference type="GO" id="GO:0046872">
    <property type="term" value="F:metal ion binding"/>
    <property type="evidence" value="ECO:0007669"/>
    <property type="project" value="UniProtKB-KW"/>
</dbReference>
<comment type="cofactor">
    <cofactor evidence="1">
        <name>NAD(+)</name>
        <dbReference type="ChEBI" id="CHEBI:57540"/>
    </cofactor>
</comment>
<dbReference type="GO" id="GO:0000166">
    <property type="term" value="F:nucleotide binding"/>
    <property type="evidence" value="ECO:0007669"/>
    <property type="project" value="UniProtKB-KW"/>
</dbReference>
<evidence type="ECO:0000259" key="12">
    <source>
        <dbReference type="Pfam" id="PF01761"/>
    </source>
</evidence>
<keyword evidence="7" id="KW-0862">Zinc</keyword>
<dbReference type="PIRSF" id="PIRSF001455">
    <property type="entry name" value="DHQ_synth"/>
    <property type="match status" value="1"/>
</dbReference>
<dbReference type="AlphaFoldDB" id="I3C9C7"/>
<dbReference type="HOGENOM" id="CLU_001201_0_1_10"/>
<evidence type="ECO:0000256" key="7">
    <source>
        <dbReference type="ARBA" id="ARBA00022833"/>
    </source>
</evidence>
<dbReference type="PANTHER" id="PTHR43622:SF1">
    <property type="entry name" value="3-DEHYDROQUINATE SYNTHASE"/>
    <property type="match status" value="1"/>
</dbReference>
<dbReference type="FunFam" id="3.40.50.1970:FF:000007">
    <property type="entry name" value="Pentafunctional AROM polypeptide"/>
    <property type="match status" value="1"/>
</dbReference>
<keyword evidence="5" id="KW-0479">Metal-binding</keyword>
<dbReference type="InterPro" id="IPR030963">
    <property type="entry name" value="DHQ_synth_fam"/>
</dbReference>
<dbReference type="RefSeq" id="WP_008614344.1">
    <property type="nucleotide sequence ID" value="NZ_JH651379.1"/>
</dbReference>
<dbReference type="STRING" id="926559.JoomaDRAFT_3274"/>
<dbReference type="PANTHER" id="PTHR43622">
    <property type="entry name" value="3-DEHYDROQUINATE SYNTHASE"/>
    <property type="match status" value="1"/>
</dbReference>
<evidence type="ECO:0000256" key="5">
    <source>
        <dbReference type="ARBA" id="ARBA00022723"/>
    </source>
</evidence>
<dbReference type="InterPro" id="IPR056179">
    <property type="entry name" value="DHQS_C"/>
</dbReference>
<dbReference type="Pfam" id="PF24621">
    <property type="entry name" value="DHQS_C"/>
    <property type="match status" value="1"/>
</dbReference>
<evidence type="ECO:0000259" key="13">
    <source>
        <dbReference type="Pfam" id="PF24621"/>
    </source>
</evidence>
<evidence type="ECO:0000256" key="9">
    <source>
        <dbReference type="ARBA" id="ARBA00023239"/>
    </source>
</evidence>
<proteinExistence type="predicted"/>
<keyword evidence="6" id="KW-0547">Nucleotide-binding</keyword>
<evidence type="ECO:0000313" key="15">
    <source>
        <dbReference type="Proteomes" id="UP000004690"/>
    </source>
</evidence>
<gene>
    <name evidence="14" type="ORF">JoomaDRAFT_3274</name>
</gene>
<reference evidence="14 15" key="1">
    <citation type="submission" date="2012-02" db="EMBL/GenBank/DDBJ databases">
        <title>Improved High-Quality Draft genome of Joostella marina DSM 19592.</title>
        <authorList>
            <consortium name="US DOE Joint Genome Institute (JGI-PGF)"/>
            <person name="Lucas S."/>
            <person name="Copeland A."/>
            <person name="Lapidus A."/>
            <person name="Bruce D."/>
            <person name="Goodwin L."/>
            <person name="Pitluck S."/>
            <person name="Peters L."/>
            <person name="Chertkov O."/>
            <person name="Ovchinnikova G."/>
            <person name="Kyrpides N."/>
            <person name="Mavromatis K."/>
            <person name="Detter J.C."/>
            <person name="Han C."/>
            <person name="Land M."/>
            <person name="Hauser L."/>
            <person name="Markowitz V."/>
            <person name="Cheng J.-F."/>
            <person name="Hugenholtz P."/>
            <person name="Woyke T."/>
            <person name="Wu D."/>
            <person name="Tindall B."/>
            <person name="Brambilla E."/>
            <person name="Klenk H.-P."/>
            <person name="Eisen J.A."/>
        </authorList>
    </citation>
    <scope>NUCLEOTIDE SEQUENCE [LARGE SCALE GENOMIC DNA]</scope>
    <source>
        <strain evidence="14 15">DSM 19592</strain>
    </source>
</reference>
<dbReference type="Pfam" id="PF01761">
    <property type="entry name" value="DHQ_synthase"/>
    <property type="match status" value="1"/>
</dbReference>
<dbReference type="eggNOG" id="COG0337">
    <property type="taxonomic scope" value="Bacteria"/>
</dbReference>
<keyword evidence="15" id="KW-1185">Reference proteome</keyword>
<comment type="function">
    <text evidence="4">Catalyzes the conversion of 3-deoxy-D-arabino-heptulosonate 7-phosphate (DAHP) to dehydroquinate (DHQ).</text>
</comment>
<evidence type="ECO:0000256" key="3">
    <source>
        <dbReference type="ARBA" id="ARBA00001947"/>
    </source>
</evidence>
<evidence type="ECO:0000256" key="2">
    <source>
        <dbReference type="ARBA" id="ARBA00001941"/>
    </source>
</evidence>
<dbReference type="GO" id="GO:0009073">
    <property type="term" value="P:aromatic amino acid family biosynthetic process"/>
    <property type="evidence" value="ECO:0007669"/>
    <property type="project" value="InterPro"/>
</dbReference>
<dbReference type="InterPro" id="IPR050071">
    <property type="entry name" value="Dehydroquinate_synthase"/>
</dbReference>
<evidence type="ECO:0000313" key="14">
    <source>
        <dbReference type="EMBL" id="EIJ40220.1"/>
    </source>
</evidence>
<evidence type="ECO:0000256" key="10">
    <source>
        <dbReference type="ARBA" id="ARBA00023285"/>
    </source>
</evidence>
<dbReference type="Gene3D" id="3.40.50.1970">
    <property type="match status" value="1"/>
</dbReference>
<keyword evidence="9" id="KW-0456">Lyase</keyword>
<evidence type="ECO:0000256" key="6">
    <source>
        <dbReference type="ARBA" id="ARBA00022741"/>
    </source>
</evidence>
<dbReference type="InterPro" id="IPR016037">
    <property type="entry name" value="DHQ_synth_AroB"/>
</dbReference>
<dbReference type="Proteomes" id="UP000004690">
    <property type="component" value="Unassembled WGS sequence"/>
</dbReference>
<dbReference type="InterPro" id="IPR030960">
    <property type="entry name" value="DHQS/DOIS_N"/>
</dbReference>
<keyword evidence="10" id="KW-0170">Cobalt</keyword>
<comment type="cofactor">
    <cofactor evidence="3">
        <name>Zn(2+)</name>
        <dbReference type="ChEBI" id="CHEBI:29105"/>
    </cofactor>
</comment>
<dbReference type="EMBL" id="JH651379">
    <property type="protein sequence ID" value="EIJ40220.1"/>
    <property type="molecule type" value="Genomic_DNA"/>
</dbReference>
<dbReference type="GO" id="GO:0005737">
    <property type="term" value="C:cytoplasm"/>
    <property type="evidence" value="ECO:0007669"/>
    <property type="project" value="InterPro"/>
</dbReference>
<dbReference type="GO" id="GO:0003856">
    <property type="term" value="F:3-dehydroquinate synthase activity"/>
    <property type="evidence" value="ECO:0007669"/>
    <property type="project" value="UniProtKB-UniRule"/>
</dbReference>
<feature type="domain" description="3-dehydroquinate synthase C-terminal" evidence="13">
    <location>
        <begin position="177"/>
        <end position="320"/>
    </location>
</feature>
<evidence type="ECO:0000256" key="1">
    <source>
        <dbReference type="ARBA" id="ARBA00001911"/>
    </source>
</evidence>
<dbReference type="CDD" id="cd08195">
    <property type="entry name" value="DHQS"/>
    <property type="match status" value="1"/>
</dbReference>
<protein>
    <recommendedName>
        <fullName evidence="11">3-dehydroquinate synthase</fullName>
        <ecNumber evidence="11">4.2.3.4</ecNumber>
    </recommendedName>
</protein>
<organism evidence="14 15">
    <name type="scientific">Galbibacter orientalis DSM 19592</name>
    <dbReference type="NCBI Taxonomy" id="926559"/>
    <lineage>
        <taxon>Bacteria</taxon>
        <taxon>Pseudomonadati</taxon>
        <taxon>Bacteroidota</taxon>
        <taxon>Flavobacteriia</taxon>
        <taxon>Flavobacteriales</taxon>
        <taxon>Flavobacteriaceae</taxon>
        <taxon>Galbibacter</taxon>
    </lineage>
</organism>
<dbReference type="OrthoDB" id="9806583at2"/>
<sequence length="356" mass="39827">MLKSISSNGCQVHFNEKSYEELNKHLNNQGYSKIFILVDENTHTNCLPVLLGKIEQVYDIEIIEIGAGEAHKQIETCTEVWKIISELGGDRKSLLINLGGGVVTDLGGFVGATYMRGIDFLNIPTTLLSMVDASVGGKTGVDLGPLKNQVGVILNPLMVLIDTEYLATLPPNELRSGLAEMLKHGLIYDEAYWNELKNLAQLTTNDLDELIHRSVVIKNEVVTEDPREYGLRKILNYGHTLGHAIESYFLQSGDKTTLLHGEAIAIGMIMETYLSSELLNFPKDKLDEIKATFLNYFEKVTITNEDMEAIIVLMKHDKKNAHGNVNFVLLEDISKPKLDITSNKELLINSLEYYKK</sequence>
<dbReference type="NCBIfam" id="TIGR01357">
    <property type="entry name" value="aroB"/>
    <property type="match status" value="1"/>
</dbReference>
<comment type="cofactor">
    <cofactor evidence="2">
        <name>Co(2+)</name>
        <dbReference type="ChEBI" id="CHEBI:48828"/>
    </cofactor>
</comment>